<evidence type="ECO:0000313" key="5">
    <source>
        <dbReference type="Proteomes" id="UP000033519"/>
    </source>
</evidence>
<dbReference type="PATRIC" id="fig|728005.3.peg.4643"/>
<reference evidence="4 6" key="2">
    <citation type="submission" date="2016-10" db="EMBL/GenBank/DDBJ databases">
        <authorList>
            <person name="de Groot N.N."/>
        </authorList>
    </citation>
    <scope>NUCLEOTIDE SEQUENCE [LARGE SCALE GENOMIC DNA]</scope>
    <source>
        <strain evidence="4 6">CGMCC 1.10210</strain>
    </source>
</reference>
<organism evidence="4 6">
    <name type="scientific">Devosia psychrophila</name>
    <dbReference type="NCBI Taxonomy" id="728005"/>
    <lineage>
        <taxon>Bacteria</taxon>
        <taxon>Pseudomonadati</taxon>
        <taxon>Pseudomonadota</taxon>
        <taxon>Alphaproteobacteria</taxon>
        <taxon>Hyphomicrobiales</taxon>
        <taxon>Devosiaceae</taxon>
        <taxon>Devosia</taxon>
    </lineage>
</organism>
<dbReference type="EMBL" id="FOMB01000003">
    <property type="protein sequence ID" value="SFC24262.1"/>
    <property type="molecule type" value="Genomic_DNA"/>
</dbReference>
<accession>A0A0F5PXB0</accession>
<dbReference type="STRING" id="728005.SAMN04488059_103125"/>
<dbReference type="AlphaFoldDB" id="A0A0F5PXB0"/>
<feature type="compositionally biased region" description="Low complexity" evidence="1">
    <location>
        <begin position="1"/>
        <end position="12"/>
    </location>
</feature>
<keyword evidence="5" id="KW-1185">Reference proteome</keyword>
<dbReference type="EMBL" id="LAPV01000093">
    <property type="protein sequence ID" value="KKC33278.1"/>
    <property type="molecule type" value="Genomic_DNA"/>
</dbReference>
<dbReference type="OrthoDB" id="7951217at2"/>
<dbReference type="Proteomes" id="UP000182258">
    <property type="component" value="Unassembled WGS sequence"/>
</dbReference>
<keyword evidence="2" id="KW-0472">Membrane</keyword>
<evidence type="ECO:0000256" key="2">
    <source>
        <dbReference type="SAM" id="Phobius"/>
    </source>
</evidence>
<gene>
    <name evidence="4" type="ORF">SAMN04488059_103125</name>
    <name evidence="3" type="ORF">WH91_09590</name>
</gene>
<sequence length="110" mass="11146">MATVPKTPTPTVASVDNLIDENGSRIDVPDGSPLKVAGEHEATVGATGPTNWWLYGVFGLGIVIAVLFLMQMFQGAPATDVQPGTPTSESVVAPASGPAVPVAVPVVPTP</sequence>
<name>A0A0F5PXB0_9HYPH</name>
<keyword evidence="2" id="KW-0812">Transmembrane</keyword>
<evidence type="ECO:0000256" key="1">
    <source>
        <dbReference type="SAM" id="MobiDB-lite"/>
    </source>
</evidence>
<evidence type="ECO:0000313" key="6">
    <source>
        <dbReference type="Proteomes" id="UP000182258"/>
    </source>
</evidence>
<evidence type="ECO:0000313" key="3">
    <source>
        <dbReference type="EMBL" id="KKC33278.1"/>
    </source>
</evidence>
<feature type="region of interest" description="Disordered" evidence="1">
    <location>
        <begin position="1"/>
        <end position="32"/>
    </location>
</feature>
<proteinExistence type="predicted"/>
<reference evidence="3 5" key="1">
    <citation type="submission" date="2015-03" db="EMBL/GenBank/DDBJ databases">
        <authorList>
            <person name="Lepp D."/>
            <person name="Hassan Y.I."/>
            <person name="Li X.-Z."/>
            <person name="Zhou T."/>
        </authorList>
    </citation>
    <scope>NUCLEOTIDE SEQUENCE [LARGE SCALE GENOMIC DNA]</scope>
    <source>
        <strain evidence="3 5">Cr7-05</strain>
    </source>
</reference>
<keyword evidence="2" id="KW-1133">Transmembrane helix</keyword>
<dbReference type="RefSeq" id="WP_046170763.1">
    <property type="nucleotide sequence ID" value="NZ_FOMB01000003.1"/>
</dbReference>
<protein>
    <submittedName>
        <fullName evidence="4">Uncharacterized protein</fullName>
    </submittedName>
</protein>
<evidence type="ECO:0000313" key="4">
    <source>
        <dbReference type="EMBL" id="SFC24262.1"/>
    </source>
</evidence>
<dbReference type="Proteomes" id="UP000033519">
    <property type="component" value="Unassembled WGS sequence"/>
</dbReference>
<feature type="transmembrane region" description="Helical" evidence="2">
    <location>
        <begin position="52"/>
        <end position="70"/>
    </location>
</feature>